<evidence type="ECO:0000313" key="11">
    <source>
        <dbReference type="RefSeq" id="XP_022306913.1"/>
    </source>
</evidence>
<dbReference type="PROSITE" id="PS50056">
    <property type="entry name" value="TYR_PHOSPHATASE_2"/>
    <property type="match status" value="1"/>
</dbReference>
<dbReference type="InterPro" id="IPR000742">
    <property type="entry name" value="EGF"/>
</dbReference>
<dbReference type="SUPFAM" id="SSF49785">
    <property type="entry name" value="Galactose-binding domain-like"/>
    <property type="match status" value="1"/>
</dbReference>
<dbReference type="SMART" id="SM00181">
    <property type="entry name" value="EGF"/>
    <property type="match status" value="6"/>
</dbReference>
<evidence type="ECO:0000259" key="8">
    <source>
        <dbReference type="PROSITE" id="PS50055"/>
    </source>
</evidence>
<evidence type="ECO:0000256" key="3">
    <source>
        <dbReference type="ARBA" id="ARBA00022801"/>
    </source>
</evidence>
<dbReference type="SMART" id="SM00194">
    <property type="entry name" value="PTPc"/>
    <property type="match status" value="2"/>
</dbReference>
<dbReference type="InterPro" id="IPR008979">
    <property type="entry name" value="Galactose-bd-like_sf"/>
</dbReference>
<dbReference type="RefSeq" id="XP_022306913.1">
    <property type="nucleotide sequence ID" value="XM_022451205.1"/>
</dbReference>
<keyword evidence="6" id="KW-0812">Transmembrane</keyword>
<dbReference type="InterPro" id="IPR003595">
    <property type="entry name" value="Tyr_Pase_cat"/>
</dbReference>
<dbReference type="AlphaFoldDB" id="A0A8B8BU88"/>
<evidence type="ECO:0000256" key="7">
    <source>
        <dbReference type="SAM" id="SignalP"/>
    </source>
</evidence>
<dbReference type="PANTHER" id="PTHR19134:SF562">
    <property type="entry name" value="PROTEIN-TYROSINE-PHOSPHATASE"/>
    <property type="match status" value="1"/>
</dbReference>
<feature type="transmembrane region" description="Helical" evidence="6">
    <location>
        <begin position="509"/>
        <end position="532"/>
    </location>
</feature>
<dbReference type="Gene3D" id="2.60.120.260">
    <property type="entry name" value="Galactose-binding domain-like"/>
    <property type="match status" value="1"/>
</dbReference>
<evidence type="ECO:0000256" key="1">
    <source>
        <dbReference type="ARBA" id="ARBA00009580"/>
    </source>
</evidence>
<dbReference type="InterPro" id="IPR029021">
    <property type="entry name" value="Prot-tyrosine_phosphatase-like"/>
</dbReference>
<evidence type="ECO:0000313" key="10">
    <source>
        <dbReference type="Proteomes" id="UP000694844"/>
    </source>
</evidence>
<proteinExistence type="inferred from homology"/>
<keyword evidence="3" id="KW-0378">Hydrolase</keyword>
<dbReference type="OrthoDB" id="6129159at2759"/>
<feature type="domain" description="Tyrosine-protein phosphatase" evidence="8">
    <location>
        <begin position="927"/>
        <end position="1179"/>
    </location>
</feature>
<comment type="similarity">
    <text evidence="1">Belongs to the protein-tyrosine phosphatase family.</text>
</comment>
<dbReference type="InterPro" id="IPR050348">
    <property type="entry name" value="Protein-Tyr_Phosphatase"/>
</dbReference>
<dbReference type="GeneID" id="111113169"/>
<dbReference type="EC" id="3.1.3.48" evidence="2"/>
<dbReference type="SUPFAM" id="SSF57184">
    <property type="entry name" value="Growth factor receptor domain"/>
    <property type="match status" value="1"/>
</dbReference>
<dbReference type="PRINTS" id="PR00700">
    <property type="entry name" value="PRTYPHPHTASE"/>
</dbReference>
<accession>A0A8B8BU88</accession>
<feature type="signal peptide" evidence="7">
    <location>
        <begin position="1"/>
        <end position="22"/>
    </location>
</feature>
<dbReference type="InterPro" id="IPR009030">
    <property type="entry name" value="Growth_fac_rcpt_cys_sf"/>
</dbReference>
<dbReference type="SMART" id="SM00404">
    <property type="entry name" value="PTPc_motif"/>
    <property type="match status" value="2"/>
</dbReference>
<dbReference type="Proteomes" id="UP000694844">
    <property type="component" value="Chromosome 9"/>
</dbReference>
<keyword evidence="6" id="KW-0472">Membrane</keyword>
<evidence type="ECO:0000259" key="9">
    <source>
        <dbReference type="PROSITE" id="PS50056"/>
    </source>
</evidence>
<dbReference type="KEGG" id="cvn:111113169"/>
<dbReference type="Gene3D" id="2.170.300.10">
    <property type="entry name" value="Tie2 ligand-binding domain superfamily"/>
    <property type="match status" value="2"/>
</dbReference>
<feature type="chain" id="PRO_5034665703" description="protein-tyrosine-phosphatase" evidence="7">
    <location>
        <begin position="23"/>
        <end position="1191"/>
    </location>
</feature>
<evidence type="ECO:0000256" key="2">
    <source>
        <dbReference type="ARBA" id="ARBA00013064"/>
    </source>
</evidence>
<dbReference type="Pfam" id="PF00102">
    <property type="entry name" value="Y_phosphatase"/>
    <property type="match status" value="2"/>
</dbReference>
<dbReference type="CDD" id="cd00047">
    <property type="entry name" value="PTPc"/>
    <property type="match status" value="1"/>
</dbReference>
<dbReference type="GO" id="GO:0004725">
    <property type="term" value="F:protein tyrosine phosphatase activity"/>
    <property type="evidence" value="ECO:0007669"/>
    <property type="project" value="UniProtKB-EC"/>
</dbReference>
<dbReference type="PANTHER" id="PTHR19134">
    <property type="entry name" value="RECEPTOR-TYPE TYROSINE-PROTEIN PHOSPHATASE"/>
    <property type="match status" value="1"/>
</dbReference>
<gene>
    <name evidence="11" type="primary">LOC111113169</name>
</gene>
<keyword evidence="10" id="KW-1185">Reference proteome</keyword>
<dbReference type="InterPro" id="IPR000242">
    <property type="entry name" value="PTP_cat"/>
</dbReference>
<reference evidence="11" key="1">
    <citation type="submission" date="2025-08" db="UniProtKB">
        <authorList>
            <consortium name="RefSeq"/>
        </authorList>
    </citation>
    <scope>IDENTIFICATION</scope>
    <source>
        <tissue evidence="11">Whole sample</tissue>
    </source>
</reference>
<dbReference type="SUPFAM" id="SSF52799">
    <property type="entry name" value="(Phosphotyrosine protein) phosphatases II"/>
    <property type="match status" value="2"/>
</dbReference>
<sequence>MYRGYAFFMLVWTALLFASVAAYENLALHKQTWEQHPYPGQQWGSDKAVDGRYTNLDAAGGQCTISANDQLTAEWRVDLGGVLSIHHIFIQYRTGNIAWNASNAFAGRFLGFSVYVSNTTKKEDRVFCFRDTNYTRATIPNPVNITCLHHGRYVIYYNTRTNPPYPVGYSDHAYNELCEVEVHGCPTSGYYGESCSTPCPQNCQEGHCHITEGTCLGCLPGYKGQRCEKECDGNKYGLECNTSCSNCISAEQCHHVTGSCPNGCDSGFHGDKCDKACLPGSYGRNCSQQCVPNCIPNCDRFNGVCELGCYPGWKGSYCNTTCDDGMYGVNCSQNCGACLRNEACNHINGSCLTGCDKGYHGQKCDKVCSEGYYGYNCKENCSMTCGVPGRCDRVTGSCNGSCLSGWKEDMCEIECDNYMFGQDCARKCGNCMNNDTCHHINGSCLNGCTAGFHGLNCSQVCSAGTFGYNCNDSCPEECKTENNTCNAVSGKCPPEPLQHKDDTGDKTGLAAGAGVGGTVVVVLVIIGVIVFIRWRSAKSNESETSALGRLHNKNKNEMANRSYEKQRFADIYENTDKESSLSTGRNTAAAKRYETRTTDFDEEGIENPYGDMYINEETIPDFSIRELEQVIRDKRFNENEGFKREYAMLPSGEQYPCDVGKQQENIPRNRFKTTFPYDHSRIILRRDGNSSDYINANNINGTDGEKQYIASQGPKQNTLNDFWAMIWQENVTQIVMLTNLKEGVKNKCTQYWPEKMKARLHGDIVIKNVEEKKYAFYVIRKLTVSLKEEKKSRAVTQYHYTTWPDHGTPDPLSLVVFHRHVMRTRTNQDEAPVVVHCSAGIGRTGTYIALDALYKSGKTSGKINVAEYVKVLRSNRMNMVQTYEQYMTIFLALNEELKAPAQMVNVPDFIEKVQSLTGDRPANQTVIRKEFEKLIGIKPEYADADYKISRQYLQKKSGSTILPLDKYTLYLTSSVPKRGNFINAIKVSSYVRDTAFIVTQYPQAEDAVDFLRLLSDHESDTVIFMDNMSEIQSFNSWFPKPRAANTVPPFTIQHESESKTDVKISNIKILNGEEAPHLVTFVEPQGSLKSIGNANDTSYIRALVSFALNLSTESPITIVSKDGASLCGVFCAVFNCIQQINMDNSVDVFTTVRQLQTRRPEFCSTQEEYLLVYRALQDYIETNSENVYCNQ</sequence>
<dbReference type="FunFam" id="3.90.190.10:FF:000102">
    <property type="entry name" value="Receptor-type tyrosine-protein phosphatase"/>
    <property type="match status" value="1"/>
</dbReference>
<dbReference type="PROSITE" id="PS00383">
    <property type="entry name" value="TYR_PHOSPHATASE_1"/>
    <property type="match status" value="1"/>
</dbReference>
<keyword evidence="7" id="KW-0732">Signal</keyword>
<dbReference type="InterPro" id="IPR016130">
    <property type="entry name" value="Tyr_Pase_AS"/>
</dbReference>
<feature type="domain" description="Tyrosine-protein phosphatase" evidence="8">
    <location>
        <begin position="642"/>
        <end position="896"/>
    </location>
</feature>
<evidence type="ECO:0000256" key="6">
    <source>
        <dbReference type="SAM" id="Phobius"/>
    </source>
</evidence>
<dbReference type="Gene3D" id="3.90.190.10">
    <property type="entry name" value="Protein tyrosine phosphatase superfamily"/>
    <property type="match status" value="2"/>
</dbReference>
<organism evidence="10 11">
    <name type="scientific">Crassostrea virginica</name>
    <name type="common">Eastern oyster</name>
    <dbReference type="NCBI Taxonomy" id="6565"/>
    <lineage>
        <taxon>Eukaryota</taxon>
        <taxon>Metazoa</taxon>
        <taxon>Spiralia</taxon>
        <taxon>Lophotrochozoa</taxon>
        <taxon>Mollusca</taxon>
        <taxon>Bivalvia</taxon>
        <taxon>Autobranchia</taxon>
        <taxon>Pteriomorphia</taxon>
        <taxon>Ostreida</taxon>
        <taxon>Ostreoidea</taxon>
        <taxon>Ostreidae</taxon>
        <taxon>Crassostrea</taxon>
    </lineage>
</organism>
<protein>
    <recommendedName>
        <fullName evidence="2">protein-tyrosine-phosphatase</fullName>
        <ecNumber evidence="2">3.1.3.48</ecNumber>
    </recommendedName>
</protein>
<feature type="domain" description="Tyrosine specific protein phosphatases" evidence="9">
    <location>
        <begin position="812"/>
        <end position="887"/>
    </location>
</feature>
<name>A0A8B8BU88_CRAVI</name>
<keyword evidence="4" id="KW-0904">Protein phosphatase</keyword>
<dbReference type="InterPro" id="IPR000387">
    <property type="entry name" value="Tyr_Pase_dom"/>
</dbReference>
<dbReference type="PROSITE" id="PS50055">
    <property type="entry name" value="TYR_PHOSPHATASE_PTP"/>
    <property type="match status" value="2"/>
</dbReference>
<evidence type="ECO:0000256" key="5">
    <source>
        <dbReference type="ARBA" id="ARBA00051722"/>
    </source>
</evidence>
<comment type="catalytic activity">
    <reaction evidence="5">
        <text>O-phospho-L-tyrosyl-[protein] + H2O = L-tyrosyl-[protein] + phosphate</text>
        <dbReference type="Rhea" id="RHEA:10684"/>
        <dbReference type="Rhea" id="RHEA-COMP:10136"/>
        <dbReference type="Rhea" id="RHEA-COMP:20101"/>
        <dbReference type="ChEBI" id="CHEBI:15377"/>
        <dbReference type="ChEBI" id="CHEBI:43474"/>
        <dbReference type="ChEBI" id="CHEBI:46858"/>
        <dbReference type="ChEBI" id="CHEBI:61978"/>
        <dbReference type="EC" id="3.1.3.48"/>
    </reaction>
</comment>
<keyword evidence="6" id="KW-1133">Transmembrane helix</keyword>
<evidence type="ECO:0000256" key="4">
    <source>
        <dbReference type="ARBA" id="ARBA00022912"/>
    </source>
</evidence>